<evidence type="ECO:0000259" key="9">
    <source>
        <dbReference type="PROSITE" id="PS50109"/>
    </source>
</evidence>
<reference evidence="11 12" key="1">
    <citation type="submission" date="2020-08" db="EMBL/GenBank/DDBJ databases">
        <title>Genomic Encyclopedia of Type Strains, Phase III (KMG-III): the genomes of soil and plant-associated and newly described type strains.</title>
        <authorList>
            <person name="Whitman W."/>
        </authorList>
    </citation>
    <scope>NUCLEOTIDE SEQUENCE [LARGE SCALE GENOMIC DNA]</scope>
    <source>
        <strain evidence="11 12">CECT 8234</strain>
    </source>
</reference>
<dbReference type="InterPro" id="IPR004358">
    <property type="entry name" value="Sig_transdc_His_kin-like_C"/>
</dbReference>
<dbReference type="InterPro" id="IPR003018">
    <property type="entry name" value="GAF"/>
</dbReference>
<dbReference type="InterPro" id="IPR029016">
    <property type="entry name" value="GAF-like_dom_sf"/>
</dbReference>
<dbReference type="PRINTS" id="PR00344">
    <property type="entry name" value="BCTRLSENSOR"/>
</dbReference>
<evidence type="ECO:0000256" key="3">
    <source>
        <dbReference type="ARBA" id="ARBA00022553"/>
    </source>
</evidence>
<dbReference type="InterPro" id="IPR005467">
    <property type="entry name" value="His_kinase_dom"/>
</dbReference>
<dbReference type="InterPro" id="IPR036890">
    <property type="entry name" value="HATPase_C_sf"/>
</dbReference>
<keyword evidence="5" id="KW-0547">Nucleotide-binding</keyword>
<dbReference type="SUPFAM" id="SSF55874">
    <property type="entry name" value="ATPase domain of HSP90 chaperone/DNA topoisomerase II/histidine kinase"/>
    <property type="match status" value="1"/>
</dbReference>
<accession>A0A7W5CAK8</accession>
<dbReference type="PANTHER" id="PTHR43065:SF34">
    <property type="entry name" value="SPORULATION KINASE A"/>
    <property type="match status" value="1"/>
</dbReference>
<organism evidence="11 12">
    <name type="scientific">Paenibacillus endophyticus</name>
    <dbReference type="NCBI Taxonomy" id="1294268"/>
    <lineage>
        <taxon>Bacteria</taxon>
        <taxon>Bacillati</taxon>
        <taxon>Bacillota</taxon>
        <taxon>Bacilli</taxon>
        <taxon>Bacillales</taxon>
        <taxon>Paenibacillaceae</taxon>
        <taxon>Paenibacillus</taxon>
    </lineage>
</organism>
<dbReference type="PANTHER" id="PTHR43065">
    <property type="entry name" value="SENSOR HISTIDINE KINASE"/>
    <property type="match status" value="1"/>
</dbReference>
<evidence type="ECO:0000259" key="10">
    <source>
        <dbReference type="PROSITE" id="PS50113"/>
    </source>
</evidence>
<keyword evidence="12" id="KW-1185">Reference proteome</keyword>
<comment type="catalytic activity">
    <reaction evidence="1">
        <text>ATP + protein L-histidine = ADP + protein N-phospho-L-histidine.</text>
        <dbReference type="EC" id="2.7.13.3"/>
    </reaction>
</comment>
<proteinExistence type="predicted"/>
<dbReference type="EMBL" id="JACHXW010000009">
    <property type="protein sequence ID" value="MBB3153184.1"/>
    <property type="molecule type" value="Genomic_DNA"/>
</dbReference>
<evidence type="ECO:0000256" key="6">
    <source>
        <dbReference type="ARBA" id="ARBA00022777"/>
    </source>
</evidence>
<feature type="domain" description="Histidine kinase" evidence="9">
    <location>
        <begin position="326"/>
        <end position="527"/>
    </location>
</feature>
<dbReference type="SUPFAM" id="SSF47384">
    <property type="entry name" value="Homodimeric domain of signal transducing histidine kinase"/>
    <property type="match status" value="1"/>
</dbReference>
<dbReference type="PROSITE" id="PS50113">
    <property type="entry name" value="PAC"/>
    <property type="match status" value="1"/>
</dbReference>
<dbReference type="Pfam" id="PF00512">
    <property type="entry name" value="HisKA"/>
    <property type="match status" value="1"/>
</dbReference>
<keyword evidence="8" id="KW-0902">Two-component regulatory system</keyword>
<keyword evidence="4" id="KW-0808">Transferase</keyword>
<evidence type="ECO:0000256" key="5">
    <source>
        <dbReference type="ARBA" id="ARBA00022741"/>
    </source>
</evidence>
<name>A0A7W5CAK8_9BACL</name>
<dbReference type="InterPro" id="IPR003661">
    <property type="entry name" value="HisK_dim/P_dom"/>
</dbReference>
<dbReference type="InterPro" id="IPR035965">
    <property type="entry name" value="PAS-like_dom_sf"/>
</dbReference>
<dbReference type="GO" id="GO:0005524">
    <property type="term" value="F:ATP binding"/>
    <property type="evidence" value="ECO:0007669"/>
    <property type="project" value="UniProtKB-KW"/>
</dbReference>
<evidence type="ECO:0000256" key="4">
    <source>
        <dbReference type="ARBA" id="ARBA00022679"/>
    </source>
</evidence>
<dbReference type="PROSITE" id="PS50109">
    <property type="entry name" value="HIS_KIN"/>
    <property type="match status" value="1"/>
</dbReference>
<dbReference type="SMART" id="SM00388">
    <property type="entry name" value="HisKA"/>
    <property type="match status" value="1"/>
</dbReference>
<dbReference type="SMART" id="SM00387">
    <property type="entry name" value="HATPase_c"/>
    <property type="match status" value="1"/>
</dbReference>
<dbReference type="InterPro" id="IPR003594">
    <property type="entry name" value="HATPase_dom"/>
</dbReference>
<keyword evidence="6 11" id="KW-0418">Kinase</keyword>
<keyword evidence="7" id="KW-0067">ATP-binding</keyword>
<protein>
    <recommendedName>
        <fullName evidence="2">histidine kinase</fullName>
        <ecNumber evidence="2">2.7.13.3</ecNumber>
    </recommendedName>
</protein>
<feature type="domain" description="PAC" evidence="10">
    <location>
        <begin position="262"/>
        <end position="313"/>
    </location>
</feature>
<sequence>MIKNDMITEAHKQCRLRGLNPDELPIYTEWLSSEALASQQNHYKDIIEVISVFVDKFLSSVADDPFFAAITDHQGHILEFRGNPAIISTARELGITEGVRFCEELGPNAIDMALRINSPVELKGEDHYHRVLHQLACYTAPFHLESDGQLLGTLSIMTDTRSAHPHLLALLCTIVDSIERELLLRKHNTQLHILNQVLLETNYYGVIITDALGTILEINDYSAVILNNASNEKRNCIGEKVFDLRIIGPYFERFILHGETCVGIEVSVKIEDEHHFYMLDVVPIYDKENMLIRVVGSLRDITEMKVAEELLRNTEKLGFAGQLAVSIAHEIRNPMTTVKGMLQLSSKTTNPHYYNVMMSELDRMNAIVGEFLILGRPQALQYKEEQCADILQEVLSVFEMQFEMNGIIIRTEYKEMAIIRCDRDQVKQVFLNILKNAMEALPFGGEVSIQLDMVDSYQRILFKDNGVGMTDEVKRRIGQPFHTTRRDGNGLGMMIVDKIISSHDGRLVVSSELGTGTTVEIWLPKTNE</sequence>
<evidence type="ECO:0000313" key="12">
    <source>
        <dbReference type="Proteomes" id="UP000518605"/>
    </source>
</evidence>
<dbReference type="EC" id="2.7.13.3" evidence="2"/>
<dbReference type="Pfam" id="PF01590">
    <property type="entry name" value="GAF"/>
    <property type="match status" value="1"/>
</dbReference>
<evidence type="ECO:0000256" key="1">
    <source>
        <dbReference type="ARBA" id="ARBA00000085"/>
    </source>
</evidence>
<dbReference type="InterPro" id="IPR036097">
    <property type="entry name" value="HisK_dim/P_sf"/>
</dbReference>
<dbReference type="Proteomes" id="UP000518605">
    <property type="component" value="Unassembled WGS sequence"/>
</dbReference>
<dbReference type="GO" id="GO:0000155">
    <property type="term" value="F:phosphorelay sensor kinase activity"/>
    <property type="evidence" value="ECO:0007669"/>
    <property type="project" value="InterPro"/>
</dbReference>
<evidence type="ECO:0000313" key="11">
    <source>
        <dbReference type="EMBL" id="MBB3153184.1"/>
    </source>
</evidence>
<dbReference type="Gene3D" id="3.30.565.10">
    <property type="entry name" value="Histidine kinase-like ATPase, C-terminal domain"/>
    <property type="match status" value="1"/>
</dbReference>
<dbReference type="AlphaFoldDB" id="A0A7W5CAK8"/>
<dbReference type="Gene3D" id="3.30.450.20">
    <property type="entry name" value="PAS domain"/>
    <property type="match status" value="1"/>
</dbReference>
<dbReference type="Gene3D" id="3.30.450.40">
    <property type="match status" value="1"/>
</dbReference>
<gene>
    <name evidence="11" type="ORF">FHS16_003246</name>
</gene>
<evidence type="ECO:0000256" key="8">
    <source>
        <dbReference type="ARBA" id="ARBA00023012"/>
    </source>
</evidence>
<dbReference type="InterPro" id="IPR000700">
    <property type="entry name" value="PAS-assoc_C"/>
</dbReference>
<dbReference type="RefSeq" id="WP_183564292.1">
    <property type="nucleotide sequence ID" value="NZ_CBCSLB010000033.1"/>
</dbReference>
<dbReference type="SUPFAM" id="SSF55785">
    <property type="entry name" value="PYP-like sensor domain (PAS domain)"/>
    <property type="match status" value="1"/>
</dbReference>
<dbReference type="Pfam" id="PF02518">
    <property type="entry name" value="HATPase_c"/>
    <property type="match status" value="1"/>
</dbReference>
<dbReference type="Gene3D" id="1.10.287.130">
    <property type="match status" value="1"/>
</dbReference>
<evidence type="ECO:0000256" key="2">
    <source>
        <dbReference type="ARBA" id="ARBA00012438"/>
    </source>
</evidence>
<keyword evidence="3" id="KW-0597">Phosphoprotein</keyword>
<dbReference type="CDD" id="cd00082">
    <property type="entry name" value="HisKA"/>
    <property type="match status" value="1"/>
</dbReference>
<comment type="caution">
    <text evidence="11">The sequence shown here is derived from an EMBL/GenBank/DDBJ whole genome shotgun (WGS) entry which is preliminary data.</text>
</comment>
<evidence type="ECO:0000256" key="7">
    <source>
        <dbReference type="ARBA" id="ARBA00022840"/>
    </source>
</evidence>